<dbReference type="PANTHER" id="PTHR10887">
    <property type="entry name" value="DNA2/NAM7 HELICASE FAMILY"/>
    <property type="match status" value="1"/>
</dbReference>
<dbReference type="SUPFAM" id="SSF52540">
    <property type="entry name" value="P-loop containing nucleoside triphosphate hydrolases"/>
    <property type="match status" value="1"/>
</dbReference>
<accession>A0ABP0N945</accession>
<evidence type="ECO:0000259" key="2">
    <source>
        <dbReference type="Pfam" id="PF13087"/>
    </source>
</evidence>
<dbReference type="Gene3D" id="3.40.50.300">
    <property type="entry name" value="P-loop containing nucleotide triphosphate hydrolases"/>
    <property type="match status" value="2"/>
</dbReference>
<comment type="caution">
    <text evidence="3">The sequence shown here is derived from an EMBL/GenBank/DDBJ whole genome shotgun (WGS) entry which is preliminary data.</text>
</comment>
<evidence type="ECO:0000313" key="3">
    <source>
        <dbReference type="EMBL" id="CAK9058899.1"/>
    </source>
</evidence>
<dbReference type="Proteomes" id="UP001642484">
    <property type="component" value="Unassembled WGS sequence"/>
</dbReference>
<reference evidence="3 4" key="1">
    <citation type="submission" date="2024-02" db="EMBL/GenBank/DDBJ databases">
        <authorList>
            <person name="Chen Y."/>
            <person name="Shah S."/>
            <person name="Dougan E. K."/>
            <person name="Thang M."/>
            <person name="Chan C."/>
        </authorList>
    </citation>
    <scope>NUCLEOTIDE SEQUENCE [LARGE SCALE GENOMIC DNA]</scope>
</reference>
<feature type="domain" description="DNA2/NAM7 helicase helicase" evidence="1">
    <location>
        <begin position="259"/>
        <end position="579"/>
    </location>
</feature>
<evidence type="ECO:0000259" key="1">
    <source>
        <dbReference type="Pfam" id="PF13086"/>
    </source>
</evidence>
<evidence type="ECO:0000313" key="4">
    <source>
        <dbReference type="Proteomes" id="UP001642484"/>
    </source>
</evidence>
<dbReference type="InterPro" id="IPR041679">
    <property type="entry name" value="DNA2/NAM7-like_C"/>
</dbReference>
<keyword evidence="4" id="KW-1185">Reference proteome</keyword>
<organism evidence="3 4">
    <name type="scientific">Durusdinium trenchii</name>
    <dbReference type="NCBI Taxonomy" id="1381693"/>
    <lineage>
        <taxon>Eukaryota</taxon>
        <taxon>Sar</taxon>
        <taxon>Alveolata</taxon>
        <taxon>Dinophyceae</taxon>
        <taxon>Suessiales</taxon>
        <taxon>Symbiodiniaceae</taxon>
        <taxon>Durusdinium</taxon>
    </lineage>
</organism>
<sequence length="682" mass="77118">MLYIGAVVGAYALYKAWQCSSAPHVQELRAEEAMFRLLDDSDERLQKRDGARGKFLEAFAGNEDYPFHTVEDAYKNRSVYYGTMQANVMAEAVCAFRHGGASILSCRPGYDALVAFRPVEGATKEAVSNTAGKSEASDLQLKDNVVELSGALFWVTQCEIEEVTRKGVTGHEASLKGVGLLGRRLETALRPSLHPSGQEVCLKVRLFAGDYLARYQCAMELQHEPPLERMLEKMVLNPWHPEKGTYSPCRPFQRQLMSINEDQERAVKSLKSRVETIHGPPGTGKSTTIFHVLSARLPHGAAAVVTCVTNQAINAVTEKLSKTHEGTDGLRILVLGNPSRVGTTAGTYTLDNLCQRDALVVNMKWALNLLQKVLKAVEQLQWARQERLWRPHQRSRFGQAYIEGLPVIQRYRAELERDNVQRRRQLMPEEIYDPVKFYLERLNSTKQKMALAVVRSKPLRLPFRKFRGFLPSKTWEVEVFHERLRKCVVKADNALRVARDTAPSRVVRNTRVFLCTISSSYQVRTLQEYFPKDFPGRLAMSILDEAAATAETYVPLVIRIGVENLVMLGDHKQLNPLVLATGGDQVIKDKNVDRSFMERAMACNCPLHPLRTQYRMPDVLCKLVSKLFYSGHLRSDSDLTSRMRNLCLGCSPLRWFDIQDREMEVGTSKINCAEVMQIVARL</sequence>
<dbReference type="PANTHER" id="PTHR10887:SF495">
    <property type="entry name" value="HELICASE SENATAXIN ISOFORM X1-RELATED"/>
    <property type="match status" value="1"/>
</dbReference>
<dbReference type="EMBL" id="CAXAMN010021374">
    <property type="protein sequence ID" value="CAK9058899.1"/>
    <property type="molecule type" value="Genomic_DNA"/>
</dbReference>
<dbReference type="InterPro" id="IPR027417">
    <property type="entry name" value="P-loop_NTPase"/>
</dbReference>
<protein>
    <recommendedName>
        <fullName evidence="5">RNA helicase</fullName>
    </recommendedName>
</protein>
<dbReference type="InterPro" id="IPR045055">
    <property type="entry name" value="DNA2/NAM7-like"/>
</dbReference>
<feature type="domain" description="DNA2/NAM7 helicase-like C-terminal" evidence="2">
    <location>
        <begin position="593"/>
        <end position="680"/>
    </location>
</feature>
<dbReference type="InterPro" id="IPR041677">
    <property type="entry name" value="DNA2/NAM7_AAA_11"/>
</dbReference>
<proteinExistence type="predicted"/>
<dbReference type="Pfam" id="PF13087">
    <property type="entry name" value="AAA_12"/>
    <property type="match status" value="1"/>
</dbReference>
<gene>
    <name evidence="3" type="ORF">CCMP2556_LOCUS29032</name>
</gene>
<name>A0ABP0N945_9DINO</name>
<dbReference type="Pfam" id="PF13086">
    <property type="entry name" value="AAA_11"/>
    <property type="match status" value="1"/>
</dbReference>
<evidence type="ECO:0008006" key="5">
    <source>
        <dbReference type="Google" id="ProtNLM"/>
    </source>
</evidence>